<name>X1IL99_9ZZZZ</name>
<dbReference type="SMART" id="SM00387">
    <property type="entry name" value="HATPase_c"/>
    <property type="match status" value="1"/>
</dbReference>
<evidence type="ECO:0000256" key="4">
    <source>
        <dbReference type="ARBA" id="ARBA00022692"/>
    </source>
</evidence>
<keyword evidence="2" id="KW-1003">Cell membrane</keyword>
<dbReference type="InterPro" id="IPR036890">
    <property type="entry name" value="HATPase_C_sf"/>
</dbReference>
<dbReference type="GO" id="GO:0000160">
    <property type="term" value="P:phosphorelay signal transduction system"/>
    <property type="evidence" value="ECO:0007669"/>
    <property type="project" value="UniProtKB-KW"/>
</dbReference>
<comment type="caution">
    <text evidence="9">The sequence shown here is derived from an EMBL/GenBank/DDBJ whole genome shotgun (WGS) entry which is preliminary data.</text>
</comment>
<evidence type="ECO:0000259" key="8">
    <source>
        <dbReference type="PROSITE" id="PS50109"/>
    </source>
</evidence>
<dbReference type="SUPFAM" id="SSF55874">
    <property type="entry name" value="ATPase domain of HSP90 chaperone/DNA topoisomerase II/histidine kinase"/>
    <property type="match status" value="1"/>
</dbReference>
<dbReference type="Gene3D" id="3.30.565.10">
    <property type="entry name" value="Histidine kinase-like ATPase, C-terminal domain"/>
    <property type="match status" value="1"/>
</dbReference>
<evidence type="ECO:0000256" key="5">
    <source>
        <dbReference type="ARBA" id="ARBA00022777"/>
    </source>
</evidence>
<keyword evidence="7" id="KW-0472">Membrane</keyword>
<dbReference type="Pfam" id="PF02518">
    <property type="entry name" value="HATPase_c"/>
    <property type="match status" value="1"/>
</dbReference>
<keyword evidence="4" id="KW-0812">Transmembrane</keyword>
<evidence type="ECO:0000313" key="9">
    <source>
        <dbReference type="EMBL" id="GAH83206.1"/>
    </source>
</evidence>
<dbReference type="AlphaFoldDB" id="X1IL99"/>
<dbReference type="InterPro" id="IPR005467">
    <property type="entry name" value="His_kinase_dom"/>
</dbReference>
<dbReference type="GO" id="GO:0005886">
    <property type="term" value="C:plasma membrane"/>
    <property type="evidence" value="ECO:0007669"/>
    <property type="project" value="UniProtKB-SubCell"/>
</dbReference>
<protein>
    <recommendedName>
        <fullName evidence="8">Histidine kinase domain-containing protein</fullName>
    </recommendedName>
</protein>
<dbReference type="CDD" id="cd16917">
    <property type="entry name" value="HATPase_UhpB-NarQ-NarX-like"/>
    <property type="match status" value="1"/>
</dbReference>
<accession>X1IL99</accession>
<dbReference type="InterPro" id="IPR003594">
    <property type="entry name" value="HATPase_dom"/>
</dbReference>
<evidence type="ECO:0000256" key="6">
    <source>
        <dbReference type="ARBA" id="ARBA00022989"/>
    </source>
</evidence>
<dbReference type="PROSITE" id="PS50109">
    <property type="entry name" value="HIS_KIN"/>
    <property type="match status" value="1"/>
</dbReference>
<evidence type="ECO:0000256" key="1">
    <source>
        <dbReference type="ARBA" id="ARBA00004651"/>
    </source>
</evidence>
<dbReference type="GO" id="GO:0016301">
    <property type="term" value="F:kinase activity"/>
    <property type="evidence" value="ECO:0007669"/>
    <property type="project" value="UniProtKB-KW"/>
</dbReference>
<organism evidence="9">
    <name type="scientific">marine sediment metagenome</name>
    <dbReference type="NCBI Taxonomy" id="412755"/>
    <lineage>
        <taxon>unclassified sequences</taxon>
        <taxon>metagenomes</taxon>
        <taxon>ecological metagenomes</taxon>
    </lineage>
</organism>
<dbReference type="EMBL" id="BARU01036987">
    <property type="protein sequence ID" value="GAH83206.1"/>
    <property type="molecule type" value="Genomic_DNA"/>
</dbReference>
<sequence length="123" mass="13749">AALRQRLETVESRSGIEVDLQVEGDRRLPIAVEQELYHISSEGLNNVLKHSKAKQVLVRLSFEHDRCRLMIQDDGVGFDLERANRIGGYGLANIKDRLEQIGGELTLITEPGKGTTLDIEVIL</sequence>
<evidence type="ECO:0000256" key="7">
    <source>
        <dbReference type="ARBA" id="ARBA00023136"/>
    </source>
</evidence>
<evidence type="ECO:0000256" key="3">
    <source>
        <dbReference type="ARBA" id="ARBA00022679"/>
    </source>
</evidence>
<dbReference type="InterPro" id="IPR050482">
    <property type="entry name" value="Sensor_HK_TwoCompSys"/>
</dbReference>
<keyword evidence="5" id="KW-0418">Kinase</keyword>
<dbReference type="PANTHER" id="PTHR24421">
    <property type="entry name" value="NITRATE/NITRITE SENSOR PROTEIN NARX-RELATED"/>
    <property type="match status" value="1"/>
</dbReference>
<reference evidence="9" key="1">
    <citation type="journal article" date="2014" name="Front. Microbiol.">
        <title>High frequency of phylogenetically diverse reductive dehalogenase-homologous genes in deep subseafloor sedimentary metagenomes.</title>
        <authorList>
            <person name="Kawai M."/>
            <person name="Futagami T."/>
            <person name="Toyoda A."/>
            <person name="Takaki Y."/>
            <person name="Nishi S."/>
            <person name="Hori S."/>
            <person name="Arai W."/>
            <person name="Tsubouchi T."/>
            <person name="Morono Y."/>
            <person name="Uchiyama I."/>
            <person name="Ito T."/>
            <person name="Fujiyama A."/>
            <person name="Inagaki F."/>
            <person name="Takami H."/>
        </authorList>
    </citation>
    <scope>NUCLEOTIDE SEQUENCE</scope>
    <source>
        <strain evidence="9">Expedition CK06-06</strain>
    </source>
</reference>
<dbReference type="PANTHER" id="PTHR24421:SF37">
    <property type="entry name" value="SENSOR HISTIDINE KINASE NARS"/>
    <property type="match status" value="1"/>
</dbReference>
<comment type="subcellular location">
    <subcellularLocation>
        <location evidence="1">Cell membrane</location>
        <topology evidence="1">Multi-pass membrane protein</topology>
    </subcellularLocation>
</comment>
<gene>
    <name evidence="9" type="ORF">S03H2_57685</name>
</gene>
<keyword evidence="6" id="KW-1133">Transmembrane helix</keyword>
<keyword evidence="3" id="KW-0808">Transferase</keyword>
<feature type="non-terminal residue" evidence="9">
    <location>
        <position position="1"/>
    </location>
</feature>
<proteinExistence type="predicted"/>
<evidence type="ECO:0000256" key="2">
    <source>
        <dbReference type="ARBA" id="ARBA00022475"/>
    </source>
</evidence>
<feature type="domain" description="Histidine kinase" evidence="8">
    <location>
        <begin position="1"/>
        <end position="123"/>
    </location>
</feature>